<dbReference type="EMBL" id="MH051913">
    <property type="protein sequence ID" value="AWD91174.1"/>
    <property type="molecule type" value="Genomic_DNA"/>
</dbReference>
<sequence length="187" mass="21447">MCQGTAPLLETTMKFLTPIYLTLMHAFAERAIERLDSDQYTWYEPTSRMQEFGTLRLDGGRQTGKTSALAQFAADWVSKGNDVIVMSSSSHRSREICNIIKRVSKAQPHLQVEGPGFVVYDTVRSFLDEDNFHKYRGLSVTRLLIIIEEPMRLPSMDKFYEAYQVMINKFMCQGSKPLPLFFVIGMQ</sequence>
<proteinExistence type="predicted"/>
<dbReference type="Proteomes" id="UP000246926">
    <property type="component" value="Segment"/>
</dbReference>
<organism evidence="1 2">
    <name type="scientific">Enterobacteria phage vB_EcoM_IME281</name>
    <dbReference type="NCBI Taxonomy" id="2163887"/>
    <lineage>
        <taxon>Viruses</taxon>
        <taxon>Duplodnaviria</taxon>
        <taxon>Heunggongvirae</taxon>
        <taxon>Uroviricota</taxon>
        <taxon>Caudoviricetes</taxon>
        <taxon>Pantevenvirales</taxon>
        <taxon>Straboviridae</taxon>
        <taxon>Tevenvirinae</taxon>
        <taxon>Dhakavirus</taxon>
        <taxon>Dhakavirus ime281</taxon>
    </lineage>
</organism>
<dbReference type="KEGG" id="vg:65111915"/>
<dbReference type="RefSeq" id="YP_010094307.1">
    <property type="nucleotide sequence ID" value="NC_055740.1"/>
</dbReference>
<reference evidence="1 2" key="1">
    <citation type="submission" date="2018-03" db="EMBL/GenBank/DDBJ databases">
        <title>Complete genome sequence analysis of Enterobacteria phage IME281.</title>
        <authorList>
            <person name="Li P."/>
            <person name="Wang J."/>
            <person name="Tong Y."/>
        </authorList>
    </citation>
    <scope>NUCLEOTIDE SEQUENCE [LARGE SCALE GENOMIC DNA]</scope>
</reference>
<evidence type="ECO:0000313" key="1">
    <source>
        <dbReference type="EMBL" id="AWD91174.1"/>
    </source>
</evidence>
<keyword evidence="2" id="KW-1185">Reference proteome</keyword>
<accession>A0A2S1GP72</accession>
<name>A0A2S1GP72_9CAUD</name>
<dbReference type="GeneID" id="65111915"/>
<protein>
    <submittedName>
        <fullName evidence="1">Uncharacterized protein</fullName>
    </submittedName>
</protein>
<evidence type="ECO:0000313" key="2">
    <source>
        <dbReference type="Proteomes" id="UP000246926"/>
    </source>
</evidence>